<organism evidence="1 2">
    <name type="scientific">Cellvibrio fibrivorans</name>
    <dbReference type="NCBI Taxonomy" id="126350"/>
    <lineage>
        <taxon>Bacteria</taxon>
        <taxon>Pseudomonadati</taxon>
        <taxon>Pseudomonadota</taxon>
        <taxon>Gammaproteobacteria</taxon>
        <taxon>Cellvibrionales</taxon>
        <taxon>Cellvibrionaceae</taxon>
        <taxon>Cellvibrio</taxon>
    </lineage>
</organism>
<dbReference type="EMBL" id="JAVDVX010000009">
    <property type="protein sequence ID" value="MDR7091918.1"/>
    <property type="molecule type" value="Genomic_DNA"/>
</dbReference>
<sequence length="55" mass="6198">MAENACMIAEVMREGIKNKAVNSGFARLSPHLASMLATRYGKLTKNVVNCFYYRQ</sequence>
<name>A0ABU1V3N7_9GAMM</name>
<keyword evidence="2" id="KW-1185">Reference proteome</keyword>
<reference evidence="1 2" key="1">
    <citation type="submission" date="2023-07" db="EMBL/GenBank/DDBJ databases">
        <title>Sorghum-associated microbial communities from plants grown in Nebraska, USA.</title>
        <authorList>
            <person name="Schachtman D."/>
        </authorList>
    </citation>
    <scope>NUCLEOTIDE SEQUENCE [LARGE SCALE GENOMIC DNA]</scope>
    <source>
        <strain evidence="1 2">BE190</strain>
    </source>
</reference>
<protein>
    <submittedName>
        <fullName evidence="1">Uncharacterized protein</fullName>
    </submittedName>
</protein>
<dbReference type="Proteomes" id="UP001253595">
    <property type="component" value="Unassembled WGS sequence"/>
</dbReference>
<proteinExistence type="predicted"/>
<comment type="caution">
    <text evidence="1">The sequence shown here is derived from an EMBL/GenBank/DDBJ whole genome shotgun (WGS) entry which is preliminary data.</text>
</comment>
<evidence type="ECO:0000313" key="2">
    <source>
        <dbReference type="Proteomes" id="UP001253595"/>
    </source>
</evidence>
<gene>
    <name evidence="1" type="ORF">J2X05_003956</name>
</gene>
<evidence type="ECO:0000313" key="1">
    <source>
        <dbReference type="EMBL" id="MDR7091918.1"/>
    </source>
</evidence>
<accession>A0ABU1V3N7</accession>
<dbReference type="RefSeq" id="WP_310075725.1">
    <property type="nucleotide sequence ID" value="NZ_JAVDVX010000009.1"/>
</dbReference>